<accession>A0AAX4PCE6</accession>
<proteinExistence type="predicted"/>
<dbReference type="SMART" id="SM00028">
    <property type="entry name" value="TPR"/>
    <property type="match status" value="2"/>
</dbReference>
<reference evidence="2 3" key="1">
    <citation type="submission" date="2024-03" db="EMBL/GenBank/DDBJ databases">
        <title>Complete genome sequence of the green alga Chloropicon roscoffensis RCC1871.</title>
        <authorList>
            <person name="Lemieux C."/>
            <person name="Pombert J.-F."/>
            <person name="Otis C."/>
            <person name="Turmel M."/>
        </authorList>
    </citation>
    <scope>NUCLEOTIDE SEQUENCE [LARGE SCALE GENOMIC DNA]</scope>
    <source>
        <strain evidence="2 3">RCC1871</strain>
    </source>
</reference>
<protein>
    <submittedName>
        <fullName evidence="2">TPR_REGION domain-containing protein</fullName>
    </submittedName>
</protein>
<keyword evidence="3" id="KW-1185">Reference proteome</keyword>
<dbReference type="SUPFAM" id="SSF48452">
    <property type="entry name" value="TPR-like"/>
    <property type="match status" value="1"/>
</dbReference>
<dbReference type="AlphaFoldDB" id="A0AAX4PCE6"/>
<dbReference type="Gene3D" id="1.25.40.10">
    <property type="entry name" value="Tetratricopeptide repeat domain"/>
    <property type="match status" value="1"/>
</dbReference>
<gene>
    <name evidence="2" type="ORF">HKI87_08g55660</name>
</gene>
<feature type="compositionally biased region" description="Basic residues" evidence="1">
    <location>
        <begin position="1"/>
        <end position="11"/>
    </location>
</feature>
<evidence type="ECO:0000313" key="2">
    <source>
        <dbReference type="EMBL" id="WZN64012.1"/>
    </source>
</evidence>
<dbReference type="Pfam" id="PF13424">
    <property type="entry name" value="TPR_12"/>
    <property type="match status" value="1"/>
</dbReference>
<dbReference type="InterPro" id="IPR011990">
    <property type="entry name" value="TPR-like_helical_dom_sf"/>
</dbReference>
<dbReference type="EMBL" id="CP151508">
    <property type="protein sequence ID" value="WZN64012.1"/>
    <property type="molecule type" value="Genomic_DNA"/>
</dbReference>
<dbReference type="InterPro" id="IPR019734">
    <property type="entry name" value="TPR_rpt"/>
</dbReference>
<evidence type="ECO:0000256" key="1">
    <source>
        <dbReference type="SAM" id="MobiDB-lite"/>
    </source>
</evidence>
<sequence>MSKGVIMHKSRVSGGCGSGRGGTSTSSIARKRTAAPRASSTRRDLLLTSLVTSAGILAGPKRGEAKATYDKRALEELTKLFGEAIELSNKGDAGEQADDAWSRIIDFDGSSSAAWSNRGTFRLQRGRWAEAEADLAKAIELEGGINDADGYLTNNYGNALGANGKWDEALSAYRQASFAGSQAGDNDLSEISDANHALGLLQVGRDADALEEIRGLLRRDPNFLDMRAAETAALWAQGEAEAAEAAWNALQNADTDTGLYSKQFAIARVQGRWPPRATAALSGFITVQSKGNALDYDGKLRTYDFGSK</sequence>
<organism evidence="2 3">
    <name type="scientific">Chloropicon roscoffensis</name>
    <dbReference type="NCBI Taxonomy" id="1461544"/>
    <lineage>
        <taxon>Eukaryota</taxon>
        <taxon>Viridiplantae</taxon>
        <taxon>Chlorophyta</taxon>
        <taxon>Chloropicophyceae</taxon>
        <taxon>Chloropicales</taxon>
        <taxon>Chloropicaceae</taxon>
        <taxon>Chloropicon</taxon>
    </lineage>
</organism>
<feature type="region of interest" description="Disordered" evidence="1">
    <location>
        <begin position="1"/>
        <end position="41"/>
    </location>
</feature>
<name>A0AAX4PCE6_9CHLO</name>
<evidence type="ECO:0000313" key="3">
    <source>
        <dbReference type="Proteomes" id="UP001472866"/>
    </source>
</evidence>
<dbReference type="Proteomes" id="UP001472866">
    <property type="component" value="Chromosome 08"/>
</dbReference>